<protein>
    <recommendedName>
        <fullName evidence="3">MarR family transcriptional regulator</fullName>
    </recommendedName>
</protein>
<keyword evidence="2" id="KW-1185">Reference proteome</keyword>
<reference evidence="2" key="1">
    <citation type="journal article" date="2019" name="Int. J. Syst. Evol. Microbiol.">
        <title>The Global Catalogue of Microorganisms (GCM) 10K type strain sequencing project: providing services to taxonomists for standard genome sequencing and annotation.</title>
        <authorList>
            <consortium name="The Broad Institute Genomics Platform"/>
            <consortium name="The Broad Institute Genome Sequencing Center for Infectious Disease"/>
            <person name="Wu L."/>
            <person name="Ma J."/>
        </authorList>
    </citation>
    <scope>NUCLEOTIDE SEQUENCE [LARGE SCALE GENOMIC DNA]</scope>
    <source>
        <strain evidence="2">JCM 16908</strain>
    </source>
</reference>
<proteinExistence type="predicted"/>
<evidence type="ECO:0008006" key="3">
    <source>
        <dbReference type="Google" id="ProtNLM"/>
    </source>
</evidence>
<dbReference type="Proteomes" id="UP001500888">
    <property type="component" value="Unassembled WGS sequence"/>
</dbReference>
<name>A0ABP7ITH6_9ACTN</name>
<sequence>MGVERIPYLLGHSEIAQLFDVAPDTPQLWRKRALLGDPDVVISGKPYWLLSTVLALARPGQRDLPPGRLEEYKASIPNGYSPQVLEGPPPLIGIKELAWIFGKKHTDISQWRSRGTLTPPDLTLSGAPLWLLNTILSDAERRGRAVAAEALERVRRGDREQIKPRGQRDALVGNSDETLPSARTFRNSESAAAVAFVRHLLRVGYEVEVRPYWQ</sequence>
<accession>A0ABP7ITH6</accession>
<dbReference type="EMBL" id="BAAAZR010000020">
    <property type="protein sequence ID" value="GAA3825978.1"/>
    <property type="molecule type" value="Genomic_DNA"/>
</dbReference>
<comment type="caution">
    <text evidence="1">The sequence shown here is derived from an EMBL/GenBank/DDBJ whole genome shotgun (WGS) entry which is preliminary data.</text>
</comment>
<gene>
    <name evidence="1" type="ORF">GCM10022226_53410</name>
</gene>
<evidence type="ECO:0000313" key="1">
    <source>
        <dbReference type="EMBL" id="GAA3825978.1"/>
    </source>
</evidence>
<organism evidence="1 2">
    <name type="scientific">Sphaerisporangium flaviroseum</name>
    <dbReference type="NCBI Taxonomy" id="509199"/>
    <lineage>
        <taxon>Bacteria</taxon>
        <taxon>Bacillati</taxon>
        <taxon>Actinomycetota</taxon>
        <taxon>Actinomycetes</taxon>
        <taxon>Streptosporangiales</taxon>
        <taxon>Streptosporangiaceae</taxon>
        <taxon>Sphaerisporangium</taxon>
    </lineage>
</organism>
<evidence type="ECO:0000313" key="2">
    <source>
        <dbReference type="Proteomes" id="UP001500888"/>
    </source>
</evidence>